<name>A0A1W1UE62_9PAST</name>
<accession>A0A1W1UE62</accession>
<keyword evidence="2" id="KW-1185">Reference proteome</keyword>
<dbReference type="AlphaFoldDB" id="A0A1W1UE62"/>
<reference evidence="2" key="1">
    <citation type="submission" date="2017-04" db="EMBL/GenBank/DDBJ databases">
        <authorList>
            <person name="Varghese N."/>
            <person name="Submissions S."/>
        </authorList>
    </citation>
    <scope>NUCLEOTIDE SEQUENCE [LARGE SCALE GENOMIC DNA]</scope>
    <source>
        <strain evidence="2">DSM 23072</strain>
    </source>
</reference>
<keyword evidence="1" id="KW-0808">Transferase</keyword>
<dbReference type="STRING" id="1122938.SAMN05660772_00344"/>
<keyword evidence="1" id="KW-0418">Kinase</keyword>
<organism evidence="1 2">
    <name type="scientific">Pasteurella testudinis DSM 23072</name>
    <dbReference type="NCBI Taxonomy" id="1122938"/>
    <lineage>
        <taxon>Bacteria</taxon>
        <taxon>Pseudomonadati</taxon>
        <taxon>Pseudomonadota</taxon>
        <taxon>Gammaproteobacteria</taxon>
        <taxon>Pasteurellales</taxon>
        <taxon>Pasteurellaceae</taxon>
        <taxon>Pasteurella</taxon>
    </lineage>
</organism>
<gene>
    <name evidence="1" type="ORF">SAMN05660772_00344</name>
</gene>
<evidence type="ECO:0000313" key="2">
    <source>
        <dbReference type="Proteomes" id="UP000192408"/>
    </source>
</evidence>
<dbReference type="RefSeq" id="WP_084255693.1">
    <property type="nucleotide sequence ID" value="NZ_FWWV01000002.1"/>
</dbReference>
<proteinExistence type="predicted"/>
<evidence type="ECO:0000313" key="1">
    <source>
        <dbReference type="EMBL" id="SMB79378.1"/>
    </source>
</evidence>
<dbReference type="GO" id="GO:0016301">
    <property type="term" value="F:kinase activity"/>
    <property type="evidence" value="ECO:0007669"/>
    <property type="project" value="UniProtKB-KW"/>
</dbReference>
<protein>
    <submittedName>
        <fullName evidence="1">Histidine kinase-, DNA gyrase B-, and HSP90-like ATPase</fullName>
    </submittedName>
</protein>
<dbReference type="InterPro" id="IPR036890">
    <property type="entry name" value="HATPase_C_sf"/>
</dbReference>
<dbReference type="Proteomes" id="UP000192408">
    <property type="component" value="Unassembled WGS sequence"/>
</dbReference>
<dbReference type="EMBL" id="FWWV01000002">
    <property type="protein sequence ID" value="SMB79378.1"/>
    <property type="molecule type" value="Genomic_DNA"/>
</dbReference>
<dbReference type="SUPFAM" id="SSF55874">
    <property type="entry name" value="ATPase domain of HSP90 chaperone/DNA topoisomerase II/histidine kinase"/>
    <property type="match status" value="1"/>
</dbReference>
<dbReference type="Gene3D" id="3.30.565.10">
    <property type="entry name" value="Histidine kinase-like ATPase, C-terminal domain"/>
    <property type="match status" value="1"/>
</dbReference>
<dbReference type="Pfam" id="PF13589">
    <property type="entry name" value="HATPase_c_3"/>
    <property type="match status" value="1"/>
</dbReference>
<sequence>MTKVQLIPTKRFFVEMLTRDIELEDAILDLLDNCLDGVIRQGEKNDISKPYDGYWAEITFDKNHFKIKDNCGGIEKKLATEYAFRMGRPEKYDDQDKNLPTVGVYGIGMKRSIFKMGNNAKVESYTKTDGTFKVVIDEPWMKNDTEWQLDLIELNSSNDLKGNQYGTMIYIDNLHEGISKQFDKTSNSTFEQLLKDIISTHYSYIIRKGFSVKLNGLDIQPQITQIVYQEDFATLSNTDKVIAPYIYKSVKNDVEISVIVGFYRDLSTEKEENDALSGKPNASSKNAGWSIICNDRVVVFNDKSILTGWGEAGVPQYHTQFISIAGIVNFKSNDPSKLPLKTTKRGVDANSPLYMEIKARMREGLKIFTDFTNKWKSKTQRNIISSLDNKKITDTIDFLIENPNIKFSKSRNHDNGEIYKPTLPKPSGISSLKQITFHKESSDIRMISEYFFEEERSPKDIGEKCFDEILKKVKE</sequence>